<dbReference type="EMBL" id="RCNU01000007">
    <property type="protein sequence ID" value="RWQ94686.1"/>
    <property type="molecule type" value="Genomic_DNA"/>
</dbReference>
<feature type="compositionally biased region" description="Basic and acidic residues" evidence="1">
    <location>
        <begin position="647"/>
        <end position="662"/>
    </location>
</feature>
<feature type="compositionally biased region" description="Basic and acidic residues" evidence="1">
    <location>
        <begin position="223"/>
        <end position="239"/>
    </location>
</feature>
<feature type="region of interest" description="Disordered" evidence="1">
    <location>
        <begin position="444"/>
        <end position="489"/>
    </location>
</feature>
<feature type="compositionally biased region" description="Basic and acidic residues" evidence="1">
    <location>
        <begin position="560"/>
        <end position="590"/>
    </location>
</feature>
<feature type="compositionally biased region" description="Basic and acidic residues" evidence="1">
    <location>
        <begin position="46"/>
        <end position="62"/>
    </location>
</feature>
<dbReference type="AlphaFoldDB" id="A0A443HS72"/>
<feature type="compositionally biased region" description="Acidic residues" evidence="1">
    <location>
        <begin position="28"/>
        <end position="40"/>
    </location>
</feature>
<dbReference type="Proteomes" id="UP000283841">
    <property type="component" value="Unassembled WGS sequence"/>
</dbReference>
<evidence type="ECO:0000313" key="2">
    <source>
        <dbReference type="EMBL" id="RWQ94686.1"/>
    </source>
</evidence>
<gene>
    <name evidence="2" type="ORF">C8Q69DRAFT_471102</name>
</gene>
<feature type="region of interest" description="Disordered" evidence="1">
    <location>
        <begin position="1"/>
        <end position="111"/>
    </location>
</feature>
<feature type="compositionally biased region" description="Polar residues" evidence="1">
    <location>
        <begin position="79"/>
        <end position="93"/>
    </location>
</feature>
<dbReference type="RefSeq" id="XP_028484331.1">
    <property type="nucleotide sequence ID" value="XM_028630881.1"/>
</dbReference>
<feature type="region of interest" description="Disordered" evidence="1">
    <location>
        <begin position="265"/>
        <end position="413"/>
    </location>
</feature>
<feature type="compositionally biased region" description="Basic and acidic residues" evidence="1">
    <location>
        <begin position="444"/>
        <end position="455"/>
    </location>
</feature>
<dbReference type="GeneID" id="39600158"/>
<feature type="compositionally biased region" description="Low complexity" evidence="1">
    <location>
        <begin position="626"/>
        <end position="640"/>
    </location>
</feature>
<accession>A0A443HS72</accession>
<dbReference type="VEuPathDB" id="FungiDB:C8Q69DRAFT_471102"/>
<dbReference type="GO" id="GO:0003677">
    <property type="term" value="F:DNA binding"/>
    <property type="evidence" value="ECO:0007669"/>
    <property type="project" value="InterPro"/>
</dbReference>
<keyword evidence="3" id="KW-1185">Reference proteome</keyword>
<proteinExistence type="predicted"/>
<dbReference type="PRINTS" id="PR00929">
    <property type="entry name" value="ATHOOK"/>
</dbReference>
<comment type="caution">
    <text evidence="2">The sequence shown here is derived from an EMBL/GenBank/DDBJ whole genome shotgun (WGS) entry which is preliminary data.</text>
</comment>
<dbReference type="STRING" id="264951.A0A443HS72"/>
<organism evidence="2 3">
    <name type="scientific">Byssochlamys spectabilis</name>
    <name type="common">Paecilomyces variotii</name>
    <dbReference type="NCBI Taxonomy" id="264951"/>
    <lineage>
        <taxon>Eukaryota</taxon>
        <taxon>Fungi</taxon>
        <taxon>Dikarya</taxon>
        <taxon>Ascomycota</taxon>
        <taxon>Pezizomycotina</taxon>
        <taxon>Eurotiomycetes</taxon>
        <taxon>Eurotiomycetidae</taxon>
        <taxon>Eurotiales</taxon>
        <taxon>Thermoascaceae</taxon>
        <taxon>Paecilomyces</taxon>
    </lineage>
</organism>
<feature type="region of interest" description="Disordered" evidence="1">
    <location>
        <begin position="547"/>
        <end position="707"/>
    </location>
</feature>
<evidence type="ECO:0008006" key="4">
    <source>
        <dbReference type="Google" id="ProtNLM"/>
    </source>
</evidence>
<protein>
    <recommendedName>
        <fullName evidence="4">AT hook motif protein</fullName>
    </recommendedName>
</protein>
<name>A0A443HS72_BYSSP</name>
<dbReference type="InterPro" id="IPR017956">
    <property type="entry name" value="AT_hook_DNA-bd_motif"/>
</dbReference>
<feature type="compositionally biased region" description="Basic residues" evidence="1">
    <location>
        <begin position="591"/>
        <end position="600"/>
    </location>
</feature>
<feature type="region of interest" description="Disordered" evidence="1">
    <location>
        <begin position="190"/>
        <end position="248"/>
    </location>
</feature>
<feature type="compositionally biased region" description="Basic residues" evidence="1">
    <location>
        <begin position="353"/>
        <end position="362"/>
    </location>
</feature>
<sequence>MHPGRVIQDSDDEDDALSDVATSIDPLQEQEQEQHDDDYGNAEGQAEEHEERHSEKEVEYTTERAITGSQLGVNFDDFLQSQPQTTTGLSSSQQRREERWIPTESGNESIGATMSEIGRAQRLLVDDVTPLNYPLLPSMDQSADPLLCTYQSSDGAGGVKRPQSVVDAVSGEDQDTGYWSEQQAKRCKISEHGNGEDEVVELPQKGNEHQLQDLLQQSAAMDEQSHSHPGPDDPEKKTSTNDNEASVTASYNYFDSSLKLREYTEVSTVPIASPGEERDELVETIRRTPGRSKSMQMPPVDSPHDTEPFSSLISPHVKRAKSDMPVKGVSPKASIDTPDELSLPVTVEAPLAQKKKRGRKKKQLAEDGTDGEPDELNADATHGIPDEPKKRGRGRPRKIQVEGVQSPKPQFDEDLVMAVAQETIADPDQPNKFEEDSRFVMHDEKPDYDTFDPAKADVGLPQEQYIPRPSRSRAQPIENYESPDSISGLSIEKTKKRKIKRGKTTSIMIKKSYESDVEDDVIWIDEKPAKEPFKAKEETVAAVAQRPDTVANDFAEDNQCDIKDIKPTDAIEDPTKQEAIDPARSDEPPGPKKRGRKRKKTAELVIADPPAQQDISEDAETDEHTTPQNIPNNINPPITTEEGQSTTHEDTIQKPAEPHDITPEPEIPTPKTPTAKPHDPTACTSQNTKTKGPDKHSPITSTSKVPYRVGLSRRARIAPLLKIVRK</sequence>
<evidence type="ECO:0000313" key="3">
    <source>
        <dbReference type="Proteomes" id="UP000283841"/>
    </source>
</evidence>
<evidence type="ECO:0000256" key="1">
    <source>
        <dbReference type="SAM" id="MobiDB-lite"/>
    </source>
</evidence>
<reference evidence="2 3" key="1">
    <citation type="journal article" date="2018" name="Front. Microbiol.">
        <title>Genomic and genetic insights into a cosmopolitan fungus, Paecilomyces variotii (Eurotiales).</title>
        <authorList>
            <person name="Urquhart A.S."/>
            <person name="Mondo S.J."/>
            <person name="Makela M.R."/>
            <person name="Hane J.K."/>
            <person name="Wiebenga A."/>
            <person name="He G."/>
            <person name="Mihaltcheva S."/>
            <person name="Pangilinan J."/>
            <person name="Lipzen A."/>
            <person name="Barry K."/>
            <person name="de Vries R.P."/>
            <person name="Grigoriev I.V."/>
            <person name="Idnurm A."/>
        </authorList>
    </citation>
    <scope>NUCLEOTIDE SEQUENCE [LARGE SCALE GENOMIC DNA]</scope>
    <source>
        <strain evidence="2 3">CBS 101075</strain>
    </source>
</reference>
<feature type="compositionally biased region" description="Acidic residues" evidence="1">
    <location>
        <begin position="367"/>
        <end position="377"/>
    </location>
</feature>